<evidence type="ECO:0000313" key="5">
    <source>
        <dbReference type="EMBL" id="KKO02931.1"/>
    </source>
</evidence>
<dbReference type="InterPro" id="IPR000850">
    <property type="entry name" value="Adenylat/UMP-CMP_kin"/>
</dbReference>
<dbReference type="PRINTS" id="PR00094">
    <property type="entry name" value="ADENYLTKNASE"/>
</dbReference>
<dbReference type="GO" id="GO:0004017">
    <property type="term" value="F:AMP kinase activity"/>
    <property type="evidence" value="ECO:0007669"/>
    <property type="project" value="InterPro"/>
</dbReference>
<dbReference type="InterPro" id="IPR006259">
    <property type="entry name" value="Adenyl_kin_sub"/>
</dbReference>
<feature type="domain" description="Adenylate kinase active site lid" evidence="4">
    <location>
        <begin position="144"/>
        <end position="178"/>
    </location>
</feature>
<dbReference type="InterPro" id="IPR027417">
    <property type="entry name" value="P-loop_NTPase"/>
</dbReference>
<dbReference type="NCBIfam" id="TIGR01351">
    <property type="entry name" value="adk"/>
    <property type="match status" value="1"/>
</dbReference>
<sequence>MRLSKKLKIIILLGPPGSGKGTQAKLLVKEFGLEYLGSGDVLRRRQKVGDFTAKKLIKVMGRGELVPSFIISKLWVDILEKFKQKTHRSHTGKFRGFVIDGSPRKMEETKLLNEAIKWYEWQKYARVILVDISRRESINRLTKRRMCRKCGRVFPWLGHFKKINKCDECGGKLIARHDDKLSSIKKRLEEFKNEAIPVINYYKKQEKLRKINGGQSIENVFKDVLKAILRPTQDGKFTEPLNDYD</sequence>
<dbReference type="SUPFAM" id="SSF52540">
    <property type="entry name" value="P-loop containing nucleoside triphosphate hydrolases"/>
    <property type="match status" value="1"/>
</dbReference>
<keyword evidence="2" id="KW-0547">Nucleotide-binding</keyword>
<evidence type="ECO:0000256" key="1">
    <source>
        <dbReference type="ARBA" id="ARBA00022679"/>
    </source>
</evidence>
<dbReference type="EMBL" id="LAZR01000029">
    <property type="protein sequence ID" value="KKO02931.1"/>
    <property type="molecule type" value="Genomic_DNA"/>
</dbReference>
<dbReference type="Pfam" id="PF05191">
    <property type="entry name" value="ADK_lid"/>
    <property type="match status" value="1"/>
</dbReference>
<evidence type="ECO:0000256" key="3">
    <source>
        <dbReference type="ARBA" id="ARBA00022777"/>
    </source>
</evidence>
<evidence type="ECO:0000259" key="4">
    <source>
        <dbReference type="Pfam" id="PF05191"/>
    </source>
</evidence>
<keyword evidence="3" id="KW-0418">Kinase</keyword>
<dbReference type="HAMAP" id="MF_00235">
    <property type="entry name" value="Adenylate_kinase_Adk"/>
    <property type="match status" value="1"/>
</dbReference>
<dbReference type="Gene3D" id="3.40.50.300">
    <property type="entry name" value="P-loop containing nucleotide triphosphate hydrolases"/>
    <property type="match status" value="1"/>
</dbReference>
<reference evidence="5" key="1">
    <citation type="journal article" date="2015" name="Nature">
        <title>Complex archaea that bridge the gap between prokaryotes and eukaryotes.</title>
        <authorList>
            <person name="Spang A."/>
            <person name="Saw J.H."/>
            <person name="Jorgensen S.L."/>
            <person name="Zaremba-Niedzwiedzka K."/>
            <person name="Martijn J."/>
            <person name="Lind A.E."/>
            <person name="van Eijk R."/>
            <person name="Schleper C."/>
            <person name="Guy L."/>
            <person name="Ettema T.J."/>
        </authorList>
    </citation>
    <scope>NUCLEOTIDE SEQUENCE</scope>
</reference>
<dbReference type="PANTHER" id="PTHR23359">
    <property type="entry name" value="NUCLEOTIDE KINASE"/>
    <property type="match status" value="1"/>
</dbReference>
<dbReference type="GO" id="GO:0005524">
    <property type="term" value="F:ATP binding"/>
    <property type="evidence" value="ECO:0007669"/>
    <property type="project" value="InterPro"/>
</dbReference>
<comment type="caution">
    <text evidence="5">The sequence shown here is derived from an EMBL/GenBank/DDBJ whole genome shotgun (WGS) entry which is preliminary data.</text>
</comment>
<name>A0A0F9VCP3_9ZZZZ</name>
<proteinExistence type="inferred from homology"/>
<evidence type="ECO:0000256" key="2">
    <source>
        <dbReference type="ARBA" id="ARBA00022741"/>
    </source>
</evidence>
<keyword evidence="1" id="KW-0808">Transferase</keyword>
<dbReference type="AlphaFoldDB" id="A0A0F9VCP3"/>
<accession>A0A0F9VCP3</accession>
<organism evidence="5">
    <name type="scientific">marine sediment metagenome</name>
    <dbReference type="NCBI Taxonomy" id="412755"/>
    <lineage>
        <taxon>unclassified sequences</taxon>
        <taxon>metagenomes</taxon>
        <taxon>ecological metagenomes</taxon>
    </lineage>
</organism>
<dbReference type="CDD" id="cd01428">
    <property type="entry name" value="ADK"/>
    <property type="match status" value="1"/>
</dbReference>
<dbReference type="InterPro" id="IPR007862">
    <property type="entry name" value="Adenylate_kinase_lid-dom"/>
</dbReference>
<gene>
    <name evidence="5" type="ORF">LCGC14_0103850</name>
</gene>
<protein>
    <recommendedName>
        <fullName evidence="4">Adenylate kinase active site lid domain-containing protein</fullName>
    </recommendedName>
</protein>
<dbReference type="Pfam" id="PF00406">
    <property type="entry name" value="ADK"/>
    <property type="match status" value="1"/>
</dbReference>